<feature type="domain" description="RNA 3'-terminal phosphate cyclase insert" evidence="6">
    <location>
        <begin position="225"/>
        <end position="341"/>
    </location>
</feature>
<feature type="domain" description="RNA 3'-terminal phosphate cyclase" evidence="5">
    <location>
        <begin position="12"/>
        <end position="364"/>
    </location>
</feature>
<proteinExistence type="inferred from homology"/>
<evidence type="ECO:0000256" key="4">
    <source>
        <dbReference type="ARBA" id="ARBA00023242"/>
    </source>
</evidence>
<evidence type="ECO:0000256" key="2">
    <source>
        <dbReference type="ARBA" id="ARBA00007089"/>
    </source>
</evidence>
<reference evidence="7" key="1">
    <citation type="journal article" date="2020" name="Stud. Mycol.">
        <title>101 Dothideomycetes genomes: a test case for predicting lifestyles and emergence of pathogens.</title>
        <authorList>
            <person name="Haridas S."/>
            <person name="Albert R."/>
            <person name="Binder M."/>
            <person name="Bloem J."/>
            <person name="Labutti K."/>
            <person name="Salamov A."/>
            <person name="Andreopoulos B."/>
            <person name="Baker S."/>
            <person name="Barry K."/>
            <person name="Bills G."/>
            <person name="Bluhm B."/>
            <person name="Cannon C."/>
            <person name="Castanera R."/>
            <person name="Culley D."/>
            <person name="Daum C."/>
            <person name="Ezra D."/>
            <person name="Gonzalez J."/>
            <person name="Henrissat B."/>
            <person name="Kuo A."/>
            <person name="Liang C."/>
            <person name="Lipzen A."/>
            <person name="Lutzoni F."/>
            <person name="Magnuson J."/>
            <person name="Mondo S."/>
            <person name="Nolan M."/>
            <person name="Ohm R."/>
            <person name="Pangilinan J."/>
            <person name="Park H.-J."/>
            <person name="Ramirez L."/>
            <person name="Alfaro M."/>
            <person name="Sun H."/>
            <person name="Tritt A."/>
            <person name="Yoshinaga Y."/>
            <person name="Zwiers L.-H."/>
            <person name="Turgeon B."/>
            <person name="Goodwin S."/>
            <person name="Spatafora J."/>
            <person name="Crous P."/>
            <person name="Grigoriev I."/>
        </authorList>
    </citation>
    <scope>NUCLEOTIDE SEQUENCE</scope>
    <source>
        <strain evidence="7">ATCC 16933</strain>
    </source>
</reference>
<evidence type="ECO:0000259" key="5">
    <source>
        <dbReference type="Pfam" id="PF01137"/>
    </source>
</evidence>
<evidence type="ECO:0000256" key="1">
    <source>
        <dbReference type="ARBA" id="ARBA00004604"/>
    </source>
</evidence>
<keyword evidence="4" id="KW-0539">Nucleus</keyword>
<organism evidence="7 8">
    <name type="scientific">Lineolata rhizophorae</name>
    <dbReference type="NCBI Taxonomy" id="578093"/>
    <lineage>
        <taxon>Eukaryota</taxon>
        <taxon>Fungi</taxon>
        <taxon>Dikarya</taxon>
        <taxon>Ascomycota</taxon>
        <taxon>Pezizomycotina</taxon>
        <taxon>Dothideomycetes</taxon>
        <taxon>Dothideomycetes incertae sedis</taxon>
        <taxon>Lineolatales</taxon>
        <taxon>Lineolataceae</taxon>
        <taxon>Lineolata</taxon>
    </lineage>
</organism>
<keyword evidence="3" id="KW-0690">Ribosome biogenesis</keyword>
<dbReference type="GO" id="GO:0004521">
    <property type="term" value="F:RNA endonuclease activity"/>
    <property type="evidence" value="ECO:0007669"/>
    <property type="project" value="TreeGrafter"/>
</dbReference>
<dbReference type="InterPro" id="IPR037136">
    <property type="entry name" value="RNA3'_phos_cyclase_dom_sf"/>
</dbReference>
<name>A0A6A6P7G5_9PEZI</name>
<dbReference type="GO" id="GO:0000479">
    <property type="term" value="P:endonucleolytic cleavage of tricistronic rRNA transcript (SSU-rRNA, 5.8S rRNA, LSU-rRNA)"/>
    <property type="evidence" value="ECO:0007669"/>
    <property type="project" value="TreeGrafter"/>
</dbReference>
<keyword evidence="8" id="KW-1185">Reference proteome</keyword>
<dbReference type="FunFam" id="3.30.360.20:FF:000004">
    <property type="entry name" value="18S rRNA biogenesis protein"/>
    <property type="match status" value="1"/>
</dbReference>
<dbReference type="InterPro" id="IPR023797">
    <property type="entry name" value="RNA3'_phos_cyclase_dom"/>
</dbReference>
<dbReference type="EMBL" id="MU001674">
    <property type="protein sequence ID" value="KAF2459890.1"/>
    <property type="molecule type" value="Genomic_DNA"/>
</dbReference>
<dbReference type="PANTHER" id="PTHR11096:SF1">
    <property type="entry name" value="RNA 3'-TERMINAL PHOSPHATE CYCLASE-LIKE PROTEIN"/>
    <property type="match status" value="1"/>
</dbReference>
<dbReference type="SUPFAM" id="SSF55205">
    <property type="entry name" value="EPT/RTPC-like"/>
    <property type="match status" value="1"/>
</dbReference>
<dbReference type="InterPro" id="IPR013791">
    <property type="entry name" value="RNA3'-term_phos_cycl_insert"/>
</dbReference>
<dbReference type="Pfam" id="PF01137">
    <property type="entry name" value="RTC"/>
    <property type="match status" value="1"/>
</dbReference>
<evidence type="ECO:0000313" key="8">
    <source>
        <dbReference type="Proteomes" id="UP000799766"/>
    </source>
</evidence>
<evidence type="ECO:0000313" key="7">
    <source>
        <dbReference type="EMBL" id="KAF2459890.1"/>
    </source>
</evidence>
<accession>A0A6A6P7G5</accession>
<dbReference type="InterPro" id="IPR016443">
    <property type="entry name" value="RNA3'_term_phos_cyc_type_2"/>
</dbReference>
<dbReference type="Proteomes" id="UP000799766">
    <property type="component" value="Unassembled WGS sequence"/>
</dbReference>
<evidence type="ECO:0000259" key="6">
    <source>
        <dbReference type="Pfam" id="PF05189"/>
    </source>
</evidence>
<gene>
    <name evidence="7" type="ORF">BDY21DRAFT_384358</name>
</gene>
<comment type="subcellular location">
    <subcellularLocation>
        <location evidence="1">Nucleus</location>
        <location evidence="1">Nucleolus</location>
    </subcellularLocation>
</comment>
<protein>
    <submittedName>
        <fullName evidence="7">18S rRNA biogenesis protein RCL1</fullName>
    </submittedName>
</protein>
<dbReference type="PANTHER" id="PTHR11096">
    <property type="entry name" value="RNA 3' TERMINAL PHOSPHATE CYCLASE"/>
    <property type="match status" value="1"/>
</dbReference>
<dbReference type="InterPro" id="IPR013792">
    <property type="entry name" value="RNA3'P_cycl/enolpyr_Trfase_a/b"/>
</dbReference>
<sequence>MTAPNQPPLRLTGSRHLSTRLVLSTLTGRPILITKIRPHSPSSPGLAPHEVSLLRLLDAITNGSRIELSQSGTTLLYRPGLIVGSGAPGVGAGGGGADGSANKARRVIRHEVGPQVRRGASYFLVPLCVLAPFSKAPVHAVLHGAGVVTGATSRAAGADVSVDTVRTAVLPLFERFGIMVNIELRVVRRACEAVDAAAAERGAGGEVHLLFGHQVRLPKTLHWLNPGRVKRVRGVAYATGVAGANNARTIEAARGVLNPLVPDTYVFSDVSGAPPAAKDARETPGGEAAGQRRPGIGFGISLVAESSTGCIYSADTAAPPDGGVPAEDVGRRAALQLLEVIARGGCVQPLGMPVVMILMAMGSEDVGRVRLGREVVGSEEWVMLAREVRALGGRGWGLRDVDEEGKGDGDVVVSVVGRGVGNVGRKIA</sequence>
<evidence type="ECO:0000256" key="3">
    <source>
        <dbReference type="ARBA" id="ARBA00022517"/>
    </source>
</evidence>
<dbReference type="AlphaFoldDB" id="A0A6A6P7G5"/>
<dbReference type="InterPro" id="IPR036553">
    <property type="entry name" value="RPTC_insert"/>
</dbReference>
<dbReference type="GO" id="GO:0005730">
    <property type="term" value="C:nucleolus"/>
    <property type="evidence" value="ECO:0007669"/>
    <property type="project" value="UniProtKB-SubCell"/>
</dbReference>
<dbReference type="OrthoDB" id="1911237at2759"/>
<dbReference type="InterPro" id="IPR000228">
    <property type="entry name" value="RNA3'_term_phos_cyc"/>
</dbReference>
<dbReference type="Pfam" id="PF05189">
    <property type="entry name" value="RTC_insert"/>
    <property type="match status" value="1"/>
</dbReference>
<dbReference type="Gene3D" id="3.30.360.20">
    <property type="entry name" value="RNA 3'-terminal phosphate cyclase, insert domain"/>
    <property type="match status" value="1"/>
</dbReference>
<dbReference type="Gene3D" id="3.65.10.20">
    <property type="entry name" value="RNA 3'-terminal phosphate cyclase domain"/>
    <property type="match status" value="1"/>
</dbReference>
<comment type="similarity">
    <text evidence="2">Belongs to the RNA 3'-terminal cyclase family. Type 2 subfamily.</text>
</comment>
<dbReference type="NCBIfam" id="TIGR03400">
    <property type="entry name" value="18S_RNA_Rcl1p"/>
    <property type="match status" value="1"/>
</dbReference>